<dbReference type="eggNOG" id="ENOG502S6ZV">
    <property type="taxonomic scope" value="Eukaryota"/>
</dbReference>
<organism evidence="2 3">
    <name type="scientific">Dactylellina haptotyla (strain CBS 200.50)</name>
    <name type="common">Nematode-trapping fungus</name>
    <name type="synonym">Monacrosporium haptotylum</name>
    <dbReference type="NCBI Taxonomy" id="1284197"/>
    <lineage>
        <taxon>Eukaryota</taxon>
        <taxon>Fungi</taxon>
        <taxon>Dikarya</taxon>
        <taxon>Ascomycota</taxon>
        <taxon>Pezizomycotina</taxon>
        <taxon>Orbiliomycetes</taxon>
        <taxon>Orbiliales</taxon>
        <taxon>Orbiliaceae</taxon>
        <taxon>Dactylellina</taxon>
    </lineage>
</organism>
<comment type="caution">
    <text evidence="2">The sequence shown here is derived from an EMBL/GenBank/DDBJ whole genome shotgun (WGS) entry which is preliminary data.</text>
</comment>
<keyword evidence="3" id="KW-1185">Reference proteome</keyword>
<accession>S8AC52</accession>
<feature type="signal peptide" evidence="1">
    <location>
        <begin position="1"/>
        <end position="18"/>
    </location>
</feature>
<evidence type="ECO:0000313" key="3">
    <source>
        <dbReference type="Proteomes" id="UP000015100"/>
    </source>
</evidence>
<reference evidence="2 3" key="1">
    <citation type="journal article" date="2013" name="PLoS Genet.">
        <title>Genomic mechanisms accounting for the adaptation to parasitism in nematode-trapping fungi.</title>
        <authorList>
            <person name="Meerupati T."/>
            <person name="Andersson K.M."/>
            <person name="Friman E."/>
            <person name="Kumar D."/>
            <person name="Tunlid A."/>
            <person name="Ahren D."/>
        </authorList>
    </citation>
    <scope>NUCLEOTIDE SEQUENCE [LARGE SCALE GENOMIC DNA]</scope>
    <source>
        <strain evidence="2 3">CBS 200.50</strain>
    </source>
</reference>
<reference evidence="3" key="2">
    <citation type="submission" date="2013-04" db="EMBL/GenBank/DDBJ databases">
        <title>Genomic mechanisms accounting for the adaptation to parasitism in nematode-trapping fungi.</title>
        <authorList>
            <person name="Ahren D.G."/>
        </authorList>
    </citation>
    <scope>NUCLEOTIDE SEQUENCE [LARGE SCALE GENOMIC DNA]</scope>
    <source>
        <strain evidence="3">CBS 200.50</strain>
    </source>
</reference>
<feature type="chain" id="PRO_5004560513" evidence="1">
    <location>
        <begin position="19"/>
        <end position="170"/>
    </location>
</feature>
<dbReference type="OMA" id="EGWTICE"/>
<gene>
    <name evidence="2" type="ORF">H072_5634</name>
</gene>
<dbReference type="OrthoDB" id="5317242at2759"/>
<evidence type="ECO:0000256" key="1">
    <source>
        <dbReference type="SAM" id="SignalP"/>
    </source>
</evidence>
<proteinExistence type="predicted"/>
<dbReference type="EMBL" id="AQGS01000340">
    <property type="protein sequence ID" value="EPS40504.1"/>
    <property type="molecule type" value="Genomic_DNA"/>
</dbReference>
<name>S8AC52_DACHA</name>
<keyword evidence="1" id="KW-0732">Signal</keyword>
<sequence length="170" mass="18522">MLMKISTLVVAITTVVSATNTPTNFYLVTSSQSVPCSNSANLADASAISTFDPYYQENFLLRKIGPGYGSLPTFNLKRGNLETIASLPHGGPLATYTTLRPKVNTELMFNPAPTTARGPLTIRDGLVGYHGINDRWYNCPGDFGEQVIVYQAKKPDCTKVYLHTASLPPY</sequence>
<dbReference type="AlphaFoldDB" id="S8AC52"/>
<protein>
    <submittedName>
        <fullName evidence="2">Uncharacterized protein</fullName>
    </submittedName>
</protein>
<dbReference type="HOGENOM" id="CLU_124601_0_0_1"/>
<evidence type="ECO:0000313" key="2">
    <source>
        <dbReference type="EMBL" id="EPS40504.1"/>
    </source>
</evidence>
<dbReference type="Proteomes" id="UP000015100">
    <property type="component" value="Unassembled WGS sequence"/>
</dbReference>